<name>A0ABD3AD07_9GENT</name>
<sequence length="236" mass="26217">MELSRAIQKELSRGSSLSTPANMNCFTRLSSSTPAQMMVHGNKAVCFSLVRSFHSYHGSRNRRDLKLYDAEIQVNTGKMVDPSLPKFALARNWALLVLSIGRRIRNFIFEQVNNAIIHSLRIHHCKAQPAGPILGPDAKTVHLVPVDGDAVRMLSSSKIWIDHNTLYDCPDGLIDVTRDVFESGASFSPSRSDGGVAVKPNYTKEHIFPIEYATKVWDLTKSAGALKMCKSIHILN</sequence>
<dbReference type="SUPFAM" id="SSF51126">
    <property type="entry name" value="Pectin lyase-like"/>
    <property type="match status" value="1"/>
</dbReference>
<dbReference type="InterPro" id="IPR012334">
    <property type="entry name" value="Pectin_lyas_fold"/>
</dbReference>
<dbReference type="InterPro" id="IPR011050">
    <property type="entry name" value="Pectin_lyase_fold/virulence"/>
</dbReference>
<gene>
    <name evidence="1" type="ORF">ACH5RR_007989</name>
</gene>
<proteinExistence type="predicted"/>
<dbReference type="PANTHER" id="PTHR31683">
    <property type="entry name" value="PECTATE LYASE 18-RELATED"/>
    <property type="match status" value="1"/>
</dbReference>
<protein>
    <recommendedName>
        <fullName evidence="3">Pectate lyase</fullName>
    </recommendedName>
</protein>
<reference evidence="1 2" key="1">
    <citation type="submission" date="2024-11" db="EMBL/GenBank/DDBJ databases">
        <title>A near-complete genome assembly of Cinchona calisaya.</title>
        <authorList>
            <person name="Lian D.C."/>
            <person name="Zhao X.W."/>
            <person name="Wei L."/>
        </authorList>
    </citation>
    <scope>NUCLEOTIDE SEQUENCE [LARGE SCALE GENOMIC DNA]</scope>
    <source>
        <tissue evidence="1">Nenye</tissue>
    </source>
</reference>
<dbReference type="Proteomes" id="UP001630127">
    <property type="component" value="Unassembled WGS sequence"/>
</dbReference>
<organism evidence="1 2">
    <name type="scientific">Cinchona calisaya</name>
    <dbReference type="NCBI Taxonomy" id="153742"/>
    <lineage>
        <taxon>Eukaryota</taxon>
        <taxon>Viridiplantae</taxon>
        <taxon>Streptophyta</taxon>
        <taxon>Embryophyta</taxon>
        <taxon>Tracheophyta</taxon>
        <taxon>Spermatophyta</taxon>
        <taxon>Magnoliopsida</taxon>
        <taxon>eudicotyledons</taxon>
        <taxon>Gunneridae</taxon>
        <taxon>Pentapetalae</taxon>
        <taxon>asterids</taxon>
        <taxon>lamiids</taxon>
        <taxon>Gentianales</taxon>
        <taxon>Rubiaceae</taxon>
        <taxon>Cinchonoideae</taxon>
        <taxon>Cinchoneae</taxon>
        <taxon>Cinchona</taxon>
    </lineage>
</organism>
<dbReference type="PANTHER" id="PTHR31683:SF74">
    <property type="entry name" value="PECTATE LYASE"/>
    <property type="match status" value="1"/>
</dbReference>
<accession>A0ABD3AD07</accession>
<comment type="caution">
    <text evidence="1">The sequence shown here is derived from an EMBL/GenBank/DDBJ whole genome shotgun (WGS) entry which is preliminary data.</text>
</comment>
<dbReference type="Gene3D" id="2.160.20.10">
    <property type="entry name" value="Single-stranded right-handed beta-helix, Pectin lyase-like"/>
    <property type="match status" value="1"/>
</dbReference>
<dbReference type="InterPro" id="IPR045032">
    <property type="entry name" value="PEL"/>
</dbReference>
<keyword evidence="2" id="KW-1185">Reference proteome</keyword>
<evidence type="ECO:0000313" key="2">
    <source>
        <dbReference type="Proteomes" id="UP001630127"/>
    </source>
</evidence>
<evidence type="ECO:0008006" key="3">
    <source>
        <dbReference type="Google" id="ProtNLM"/>
    </source>
</evidence>
<evidence type="ECO:0000313" key="1">
    <source>
        <dbReference type="EMBL" id="KAL3528667.1"/>
    </source>
</evidence>
<dbReference type="EMBL" id="JBJUIK010000004">
    <property type="protein sequence ID" value="KAL3528667.1"/>
    <property type="molecule type" value="Genomic_DNA"/>
</dbReference>
<dbReference type="AlphaFoldDB" id="A0ABD3AD07"/>